<dbReference type="EMBL" id="KB097495">
    <property type="protein sequence ID" value="ESN96460.1"/>
    <property type="molecule type" value="Genomic_DNA"/>
</dbReference>
<dbReference type="GO" id="GO:0005737">
    <property type="term" value="C:cytoplasm"/>
    <property type="evidence" value="ECO:0007669"/>
    <property type="project" value="UniProtKB-SubCell"/>
</dbReference>
<dbReference type="CTD" id="20200110"/>
<sequence>MTSPAEQGSLTMNFELTLPNERHAQIVHNSLRIDKEPSKNKIERTLNVEGPKLIVSWKAKDSRSLRVSVNGFLELLSLVLDTIGDFDLQLTNTTNYAYDVYGVLNFLTAFEPSHRAKPIRGSMKPRLKAEKREVLSGGRLLELANFQKLGKKFTVLNNLRF</sequence>
<dbReference type="KEGG" id="hro:HELRODRAFT_163523"/>
<evidence type="ECO:0000256" key="3">
    <source>
        <dbReference type="ARBA" id="ARBA00007073"/>
    </source>
</evidence>
<evidence type="ECO:0000256" key="4">
    <source>
        <dbReference type="ARBA" id="ARBA00022490"/>
    </source>
</evidence>
<reference evidence="10" key="3">
    <citation type="submission" date="2015-06" db="UniProtKB">
        <authorList>
            <consortium name="EnsemblMetazoa"/>
        </authorList>
    </citation>
    <scope>IDENTIFICATION</scope>
</reference>
<dbReference type="AlphaFoldDB" id="T1EU60"/>
<keyword evidence="5" id="KW-0819">tRNA processing</keyword>
<evidence type="ECO:0000313" key="9">
    <source>
        <dbReference type="EMBL" id="ESN96460.1"/>
    </source>
</evidence>
<evidence type="ECO:0000256" key="2">
    <source>
        <dbReference type="ARBA" id="ARBA00004496"/>
    </source>
</evidence>
<dbReference type="Proteomes" id="UP000015101">
    <property type="component" value="Unassembled WGS sequence"/>
</dbReference>
<keyword evidence="6" id="KW-0539">Nucleus</keyword>
<evidence type="ECO:0000256" key="6">
    <source>
        <dbReference type="ARBA" id="ARBA00023242"/>
    </source>
</evidence>
<dbReference type="InParanoid" id="T1EU60"/>
<evidence type="ECO:0000313" key="11">
    <source>
        <dbReference type="Proteomes" id="UP000015101"/>
    </source>
</evidence>
<protein>
    <recommendedName>
        <fullName evidence="8">L antigen family member 3</fullName>
    </recommendedName>
</protein>
<dbReference type="GO" id="GO:0005634">
    <property type="term" value="C:nucleus"/>
    <property type="evidence" value="ECO:0007669"/>
    <property type="project" value="UniProtKB-SubCell"/>
</dbReference>
<dbReference type="GeneID" id="20200110"/>
<dbReference type="Gene3D" id="3.30.310.50">
    <property type="entry name" value="Alpha-D-phosphohexomutase, C-terminal domain"/>
    <property type="match status" value="1"/>
</dbReference>
<dbReference type="InterPro" id="IPR015419">
    <property type="entry name" value="CTAG/Pcc1"/>
</dbReference>
<keyword evidence="11" id="KW-1185">Reference proteome</keyword>
<proteinExistence type="inferred from homology"/>
<evidence type="ECO:0000256" key="1">
    <source>
        <dbReference type="ARBA" id="ARBA00004123"/>
    </source>
</evidence>
<dbReference type="PANTHER" id="PTHR31283">
    <property type="entry name" value="EKC/KEOPS COMPLEX SUBUNIT PCC1 FAMILY MEMBER"/>
    <property type="match status" value="1"/>
</dbReference>
<comment type="subcellular location">
    <subcellularLocation>
        <location evidence="2">Cytoplasm</location>
    </subcellularLocation>
    <subcellularLocation>
        <location evidence="1">Nucleus</location>
    </subcellularLocation>
</comment>
<gene>
    <name evidence="10" type="primary">20200110</name>
    <name evidence="9" type="ORF">HELRODRAFT_163523</name>
</gene>
<dbReference type="RefSeq" id="XP_009025620.1">
    <property type="nucleotide sequence ID" value="XM_009027372.1"/>
</dbReference>
<accession>T1EU60</accession>
<evidence type="ECO:0000256" key="5">
    <source>
        <dbReference type="ARBA" id="ARBA00022694"/>
    </source>
</evidence>
<keyword evidence="4" id="KW-0963">Cytoplasm</keyword>
<evidence type="ECO:0000256" key="8">
    <source>
        <dbReference type="ARBA" id="ARBA00076355"/>
    </source>
</evidence>
<dbReference type="Pfam" id="PF09341">
    <property type="entry name" value="Pcc1"/>
    <property type="match status" value="1"/>
</dbReference>
<dbReference type="NCBIfam" id="NF011470">
    <property type="entry name" value="PRK14887.1"/>
    <property type="match status" value="1"/>
</dbReference>
<dbReference type="STRING" id="6412.T1EU60"/>
<dbReference type="GO" id="GO:0008033">
    <property type="term" value="P:tRNA processing"/>
    <property type="evidence" value="ECO:0007669"/>
    <property type="project" value="UniProtKB-KW"/>
</dbReference>
<evidence type="ECO:0000256" key="7">
    <source>
        <dbReference type="ARBA" id="ARBA00053047"/>
    </source>
</evidence>
<dbReference type="OrthoDB" id="10025739at2759"/>
<dbReference type="FunFam" id="3.30.310.50:FF:000005">
    <property type="entry name" value="L antigen family member 3"/>
    <property type="match status" value="1"/>
</dbReference>
<dbReference type="GO" id="GO:0000408">
    <property type="term" value="C:EKC/KEOPS complex"/>
    <property type="evidence" value="ECO:0000318"/>
    <property type="project" value="GO_Central"/>
</dbReference>
<comment type="similarity">
    <text evidence="3">Belongs to the CTAG/PCC1 family.</text>
</comment>
<reference evidence="11" key="1">
    <citation type="submission" date="2012-12" db="EMBL/GenBank/DDBJ databases">
        <authorList>
            <person name="Hellsten U."/>
            <person name="Grimwood J."/>
            <person name="Chapman J.A."/>
            <person name="Shapiro H."/>
            <person name="Aerts A."/>
            <person name="Otillar R.P."/>
            <person name="Terry A.Y."/>
            <person name="Boore J.L."/>
            <person name="Simakov O."/>
            <person name="Marletaz F."/>
            <person name="Cho S.-J."/>
            <person name="Edsinger-Gonzales E."/>
            <person name="Havlak P."/>
            <person name="Kuo D.-H."/>
            <person name="Larsson T."/>
            <person name="Lv J."/>
            <person name="Arendt D."/>
            <person name="Savage R."/>
            <person name="Osoegawa K."/>
            <person name="de Jong P."/>
            <person name="Lindberg D.R."/>
            <person name="Seaver E.C."/>
            <person name="Weisblat D.A."/>
            <person name="Putnam N.H."/>
            <person name="Grigoriev I.V."/>
            <person name="Rokhsar D.S."/>
        </authorList>
    </citation>
    <scope>NUCLEOTIDE SEQUENCE</scope>
</reference>
<reference evidence="9 11" key="2">
    <citation type="journal article" date="2013" name="Nature">
        <title>Insights into bilaterian evolution from three spiralian genomes.</title>
        <authorList>
            <person name="Simakov O."/>
            <person name="Marletaz F."/>
            <person name="Cho S.J."/>
            <person name="Edsinger-Gonzales E."/>
            <person name="Havlak P."/>
            <person name="Hellsten U."/>
            <person name="Kuo D.H."/>
            <person name="Larsson T."/>
            <person name="Lv J."/>
            <person name="Arendt D."/>
            <person name="Savage R."/>
            <person name="Osoegawa K."/>
            <person name="de Jong P."/>
            <person name="Grimwood J."/>
            <person name="Chapman J.A."/>
            <person name="Shapiro H."/>
            <person name="Aerts A."/>
            <person name="Otillar R.P."/>
            <person name="Terry A.Y."/>
            <person name="Boore J.L."/>
            <person name="Grigoriev I.V."/>
            <person name="Lindberg D.R."/>
            <person name="Seaver E.C."/>
            <person name="Weisblat D.A."/>
            <person name="Putnam N.H."/>
            <person name="Rokhsar D.S."/>
        </authorList>
    </citation>
    <scope>NUCLEOTIDE SEQUENCE</scope>
</reference>
<name>T1EU60_HELRO</name>
<dbReference type="GO" id="GO:0070525">
    <property type="term" value="P:tRNA threonylcarbamoyladenosine metabolic process"/>
    <property type="evidence" value="ECO:0000318"/>
    <property type="project" value="GO_Central"/>
</dbReference>
<dbReference type="HOGENOM" id="CLU_1645570_0_0_1"/>
<dbReference type="PANTHER" id="PTHR31283:SF5">
    <property type="entry name" value="EKC_KEOPS COMPLEX SUBUNIT LAGE3"/>
    <property type="match status" value="1"/>
</dbReference>
<dbReference type="EMBL" id="AMQM01001392">
    <property type="status" value="NOT_ANNOTATED_CDS"/>
    <property type="molecule type" value="Genomic_DNA"/>
</dbReference>
<evidence type="ECO:0000313" key="10">
    <source>
        <dbReference type="EnsemblMetazoa" id="HelroP163523"/>
    </source>
</evidence>
<organism evidence="10 11">
    <name type="scientific">Helobdella robusta</name>
    <name type="common">Californian leech</name>
    <dbReference type="NCBI Taxonomy" id="6412"/>
    <lineage>
        <taxon>Eukaryota</taxon>
        <taxon>Metazoa</taxon>
        <taxon>Spiralia</taxon>
        <taxon>Lophotrochozoa</taxon>
        <taxon>Annelida</taxon>
        <taxon>Clitellata</taxon>
        <taxon>Hirudinea</taxon>
        <taxon>Rhynchobdellida</taxon>
        <taxon>Glossiphoniidae</taxon>
        <taxon>Helobdella</taxon>
    </lineage>
</organism>
<dbReference type="EnsemblMetazoa" id="HelroT163523">
    <property type="protein sequence ID" value="HelroP163523"/>
    <property type="gene ID" value="HelroG163523"/>
</dbReference>
<comment type="function">
    <text evidence="7">Component of the EKC/KEOPS complex that is required for the formation of a threonylcarbamoyl group on adenosine at position 37 (t(6)A37) in tRNAs that read codons beginning with adenine. The complex is probably involved in the transfer of the threonylcarbamoyl moiety of threonylcarbamoyl-AMP (TC-AMP) to the N6 group of A37. LAGE3 functions as a dimerization module for the complex.</text>
</comment>